<name>A0A975BTP0_9BACT</name>
<reference evidence="1" key="1">
    <citation type="journal article" date="2021" name="Microb. Physiol.">
        <title>Proteogenomic Insights into the Physiology of Marine, Sulfate-Reducing, Filamentous Desulfonema limicola and Desulfonema magnum.</title>
        <authorList>
            <person name="Schnaars V."/>
            <person name="Wohlbrand L."/>
            <person name="Scheve S."/>
            <person name="Hinrichs C."/>
            <person name="Reinhardt R."/>
            <person name="Rabus R."/>
        </authorList>
    </citation>
    <scope>NUCLEOTIDE SEQUENCE</scope>
    <source>
        <strain evidence="1">4be13</strain>
    </source>
</reference>
<protein>
    <submittedName>
        <fullName evidence="1">Uncharacterized protein</fullName>
    </submittedName>
</protein>
<dbReference type="KEGG" id="dmm:dnm_075280"/>
<accession>A0A975BTP0</accession>
<sequence length="40" mass="4066">MGVTQSPAGAAYFVAANMPPPGCGMNYCKYAAPRGFTGLP</sequence>
<dbReference type="AlphaFoldDB" id="A0A975BTP0"/>
<evidence type="ECO:0000313" key="2">
    <source>
        <dbReference type="Proteomes" id="UP000663722"/>
    </source>
</evidence>
<dbReference type="Proteomes" id="UP000663722">
    <property type="component" value="Chromosome"/>
</dbReference>
<dbReference type="EMBL" id="CP061800">
    <property type="protein sequence ID" value="QTA91461.1"/>
    <property type="molecule type" value="Genomic_DNA"/>
</dbReference>
<proteinExistence type="predicted"/>
<organism evidence="1 2">
    <name type="scientific">Desulfonema magnum</name>
    <dbReference type="NCBI Taxonomy" id="45655"/>
    <lineage>
        <taxon>Bacteria</taxon>
        <taxon>Pseudomonadati</taxon>
        <taxon>Thermodesulfobacteriota</taxon>
        <taxon>Desulfobacteria</taxon>
        <taxon>Desulfobacterales</taxon>
        <taxon>Desulfococcaceae</taxon>
        <taxon>Desulfonema</taxon>
    </lineage>
</organism>
<evidence type="ECO:0000313" key="1">
    <source>
        <dbReference type="EMBL" id="QTA91461.1"/>
    </source>
</evidence>
<keyword evidence="2" id="KW-1185">Reference proteome</keyword>
<gene>
    <name evidence="1" type="ORF">dnm_075280</name>
</gene>